<protein>
    <recommendedName>
        <fullName evidence="4">Polyketide cyclase / dehydrase and lipid transport</fullName>
    </recommendedName>
</protein>
<dbReference type="EMBL" id="FZNO01000028">
    <property type="protein sequence ID" value="SNR82123.1"/>
    <property type="molecule type" value="Genomic_DNA"/>
</dbReference>
<evidence type="ECO:0000313" key="2">
    <source>
        <dbReference type="EMBL" id="SNR82123.1"/>
    </source>
</evidence>
<dbReference type="AlphaFoldDB" id="A0A238ZHF3"/>
<feature type="region of interest" description="Disordered" evidence="1">
    <location>
        <begin position="101"/>
        <end position="123"/>
    </location>
</feature>
<organism evidence="2 3">
    <name type="scientific">Blastococcus mobilis</name>
    <dbReference type="NCBI Taxonomy" id="1938746"/>
    <lineage>
        <taxon>Bacteria</taxon>
        <taxon>Bacillati</taxon>
        <taxon>Actinomycetota</taxon>
        <taxon>Actinomycetes</taxon>
        <taxon>Geodermatophilales</taxon>
        <taxon>Geodermatophilaceae</taxon>
        <taxon>Blastococcus</taxon>
    </lineage>
</organism>
<evidence type="ECO:0000256" key="1">
    <source>
        <dbReference type="SAM" id="MobiDB-lite"/>
    </source>
</evidence>
<accession>A0A238ZHF3</accession>
<sequence>MRLKGPLAISREARTRVLSARPPTAVRSGRLAGRADIGRGTTGRVAWEIAVGKNGGSLVTLRAAAERASLLDRTLLLLGRWWLQHTFDRALANLDRILEPATTAPETSPAPSVRPVPEQKAAG</sequence>
<gene>
    <name evidence="2" type="ORF">SAMN06272737_12841</name>
</gene>
<evidence type="ECO:0008006" key="4">
    <source>
        <dbReference type="Google" id="ProtNLM"/>
    </source>
</evidence>
<reference evidence="2 3" key="1">
    <citation type="submission" date="2017-06" db="EMBL/GenBank/DDBJ databases">
        <authorList>
            <person name="Kim H.J."/>
            <person name="Triplett B.A."/>
        </authorList>
    </citation>
    <scope>NUCLEOTIDE SEQUENCE [LARGE SCALE GENOMIC DNA]</scope>
    <source>
        <strain evidence="2 3">DSM 44272</strain>
    </source>
</reference>
<proteinExistence type="predicted"/>
<keyword evidence="3" id="KW-1185">Reference proteome</keyword>
<dbReference type="Proteomes" id="UP000198403">
    <property type="component" value="Unassembled WGS sequence"/>
</dbReference>
<feature type="compositionally biased region" description="Low complexity" evidence="1">
    <location>
        <begin position="101"/>
        <end position="111"/>
    </location>
</feature>
<name>A0A238ZHF3_9ACTN</name>
<evidence type="ECO:0000313" key="3">
    <source>
        <dbReference type="Proteomes" id="UP000198403"/>
    </source>
</evidence>